<feature type="signal peptide" evidence="8">
    <location>
        <begin position="1"/>
        <end position="17"/>
    </location>
</feature>
<dbReference type="SUPFAM" id="SSF56954">
    <property type="entry name" value="Outer membrane efflux proteins (OEP)"/>
    <property type="match status" value="1"/>
</dbReference>
<dbReference type="InterPro" id="IPR051906">
    <property type="entry name" value="TolC-like"/>
</dbReference>
<dbReference type="EMBL" id="JAULBC010000004">
    <property type="protein sequence ID" value="MEX6688609.1"/>
    <property type="molecule type" value="Genomic_DNA"/>
</dbReference>
<comment type="similarity">
    <text evidence="2">Belongs to the outer membrane factor (OMF) (TC 1.B.17) family.</text>
</comment>
<comment type="caution">
    <text evidence="9">The sequence shown here is derived from an EMBL/GenBank/DDBJ whole genome shotgun (WGS) entry which is preliminary data.</text>
</comment>
<keyword evidence="5" id="KW-0812">Transmembrane</keyword>
<evidence type="ECO:0000256" key="4">
    <source>
        <dbReference type="ARBA" id="ARBA00022452"/>
    </source>
</evidence>
<proteinExistence type="inferred from homology"/>
<dbReference type="InterPro" id="IPR003423">
    <property type="entry name" value="OMP_efflux"/>
</dbReference>
<keyword evidence="4" id="KW-1134">Transmembrane beta strand</keyword>
<dbReference type="Pfam" id="PF02321">
    <property type="entry name" value="OEP"/>
    <property type="match status" value="1"/>
</dbReference>
<evidence type="ECO:0000256" key="3">
    <source>
        <dbReference type="ARBA" id="ARBA00022448"/>
    </source>
</evidence>
<reference evidence="9 10" key="1">
    <citation type="submission" date="2023-07" db="EMBL/GenBank/DDBJ databases">
        <authorList>
            <person name="Lian W.-H."/>
        </authorList>
    </citation>
    <scope>NUCLEOTIDE SEQUENCE [LARGE SCALE GENOMIC DNA]</scope>
    <source>
        <strain evidence="9 10">SYSU DXS3180</strain>
    </source>
</reference>
<keyword evidence="7" id="KW-0998">Cell outer membrane</keyword>
<dbReference type="RefSeq" id="WP_369330018.1">
    <property type="nucleotide sequence ID" value="NZ_JAULBC010000004.1"/>
</dbReference>
<dbReference type="PANTHER" id="PTHR30026">
    <property type="entry name" value="OUTER MEMBRANE PROTEIN TOLC"/>
    <property type="match status" value="1"/>
</dbReference>
<accession>A0ABV3ZJK9</accession>
<evidence type="ECO:0000256" key="5">
    <source>
        <dbReference type="ARBA" id="ARBA00022692"/>
    </source>
</evidence>
<sequence>MKKILCILLLFSLHAGAQQQLNLQDAISIALKNSLDIQLAKNSVEQNTILNNYGVAGGLPVVTGSASNLEQITTLNQKLSNGTTTDRTGVAANSTNAAVTATMLLYNGMHVVSTKKRLQELQNQSEQVLNSQVMNTIAGVMTKYFDIVRQQSYTKTIQQSIEASQEQLKILQVRKSAGLANNADIYLAQIDLNTLLQAKQSQELVIENAKADLLTLLTLNADSVITVSDTILVDNSLQLDSVLTKLTTNPDIIAADQQIKINQYIVKEVAAQRYPALRFNTGLSYSRSQSGAGFTLLNQTYGPTLGLTLAVPIYNGSAYKRQQKVAEIDVKNATLQKQTLIRDYSANAVKTYQAYINTLQQYISQTDNYKLAQKLLDLTMLRFELRQATILEVREAQKSFENAGYLLVNLAYAAKAAEIELKRITYTLTF</sequence>
<evidence type="ECO:0000256" key="8">
    <source>
        <dbReference type="SAM" id="SignalP"/>
    </source>
</evidence>
<evidence type="ECO:0000256" key="6">
    <source>
        <dbReference type="ARBA" id="ARBA00023136"/>
    </source>
</evidence>
<evidence type="ECO:0000256" key="7">
    <source>
        <dbReference type="ARBA" id="ARBA00023237"/>
    </source>
</evidence>
<dbReference type="Proteomes" id="UP001560573">
    <property type="component" value="Unassembled WGS sequence"/>
</dbReference>
<keyword evidence="10" id="KW-1185">Reference proteome</keyword>
<keyword evidence="8" id="KW-0732">Signal</keyword>
<protein>
    <submittedName>
        <fullName evidence="9">TolC family protein</fullName>
    </submittedName>
</protein>
<comment type="subcellular location">
    <subcellularLocation>
        <location evidence="1">Cell outer membrane</location>
    </subcellularLocation>
</comment>
<name>A0ABV3ZJK9_9BACT</name>
<evidence type="ECO:0000256" key="1">
    <source>
        <dbReference type="ARBA" id="ARBA00004442"/>
    </source>
</evidence>
<evidence type="ECO:0000313" key="9">
    <source>
        <dbReference type="EMBL" id="MEX6688609.1"/>
    </source>
</evidence>
<dbReference type="Gene3D" id="1.20.1600.10">
    <property type="entry name" value="Outer membrane efflux proteins (OEP)"/>
    <property type="match status" value="1"/>
</dbReference>
<keyword evidence="3" id="KW-0813">Transport</keyword>
<organism evidence="9 10">
    <name type="scientific">Danxiaibacter flavus</name>
    <dbReference type="NCBI Taxonomy" id="3049108"/>
    <lineage>
        <taxon>Bacteria</taxon>
        <taxon>Pseudomonadati</taxon>
        <taxon>Bacteroidota</taxon>
        <taxon>Chitinophagia</taxon>
        <taxon>Chitinophagales</taxon>
        <taxon>Chitinophagaceae</taxon>
        <taxon>Danxiaibacter</taxon>
    </lineage>
</organism>
<evidence type="ECO:0000313" key="10">
    <source>
        <dbReference type="Proteomes" id="UP001560573"/>
    </source>
</evidence>
<gene>
    <name evidence="9" type="ORF">QTN47_13935</name>
</gene>
<feature type="chain" id="PRO_5047537477" evidence="8">
    <location>
        <begin position="18"/>
        <end position="430"/>
    </location>
</feature>
<evidence type="ECO:0000256" key="2">
    <source>
        <dbReference type="ARBA" id="ARBA00007613"/>
    </source>
</evidence>
<keyword evidence="6" id="KW-0472">Membrane</keyword>
<dbReference type="PANTHER" id="PTHR30026:SF20">
    <property type="entry name" value="OUTER MEMBRANE PROTEIN TOLC"/>
    <property type="match status" value="1"/>
</dbReference>